<dbReference type="Proteomes" id="UP000714275">
    <property type="component" value="Unassembled WGS sequence"/>
</dbReference>
<feature type="non-terminal residue" evidence="1">
    <location>
        <position position="66"/>
    </location>
</feature>
<keyword evidence="2" id="KW-1185">Reference proteome</keyword>
<proteinExistence type="predicted"/>
<organism evidence="1 2">
    <name type="scientific">Suillus placidus</name>
    <dbReference type="NCBI Taxonomy" id="48579"/>
    <lineage>
        <taxon>Eukaryota</taxon>
        <taxon>Fungi</taxon>
        <taxon>Dikarya</taxon>
        <taxon>Basidiomycota</taxon>
        <taxon>Agaricomycotina</taxon>
        <taxon>Agaricomycetes</taxon>
        <taxon>Agaricomycetidae</taxon>
        <taxon>Boletales</taxon>
        <taxon>Suillineae</taxon>
        <taxon>Suillaceae</taxon>
        <taxon>Suillus</taxon>
    </lineage>
</organism>
<accession>A0A9P6ZET2</accession>
<dbReference type="EMBL" id="JABBWD010000442">
    <property type="protein sequence ID" value="KAG1760693.1"/>
    <property type="molecule type" value="Genomic_DNA"/>
</dbReference>
<evidence type="ECO:0000313" key="2">
    <source>
        <dbReference type="Proteomes" id="UP000714275"/>
    </source>
</evidence>
<reference evidence="1" key="1">
    <citation type="journal article" date="2020" name="New Phytol.">
        <title>Comparative genomics reveals dynamic genome evolution in host specialist ectomycorrhizal fungi.</title>
        <authorList>
            <person name="Lofgren L.A."/>
            <person name="Nguyen N.H."/>
            <person name="Vilgalys R."/>
            <person name="Ruytinx J."/>
            <person name="Liao H.L."/>
            <person name="Branco S."/>
            <person name="Kuo A."/>
            <person name="LaButti K."/>
            <person name="Lipzen A."/>
            <person name="Andreopoulos W."/>
            <person name="Pangilinan J."/>
            <person name="Riley R."/>
            <person name="Hundley H."/>
            <person name="Na H."/>
            <person name="Barry K."/>
            <person name="Grigoriev I.V."/>
            <person name="Stajich J.E."/>
            <person name="Kennedy P.G."/>
        </authorList>
    </citation>
    <scope>NUCLEOTIDE SEQUENCE</scope>
    <source>
        <strain evidence="1">DOB743</strain>
    </source>
</reference>
<evidence type="ECO:0000313" key="1">
    <source>
        <dbReference type="EMBL" id="KAG1760693.1"/>
    </source>
</evidence>
<protein>
    <submittedName>
        <fullName evidence="1">Uncharacterized protein</fullName>
    </submittedName>
</protein>
<comment type="caution">
    <text evidence="1">The sequence shown here is derived from an EMBL/GenBank/DDBJ whole genome shotgun (WGS) entry which is preliminary data.</text>
</comment>
<feature type="non-terminal residue" evidence="1">
    <location>
        <position position="1"/>
    </location>
</feature>
<name>A0A9P6ZET2_9AGAM</name>
<dbReference type="AlphaFoldDB" id="A0A9P6ZET2"/>
<dbReference type="OrthoDB" id="4743193at2759"/>
<gene>
    <name evidence="1" type="ORF">EV702DRAFT_938926</name>
</gene>
<sequence>KAVVCTSIFLQSTNKFCNYLQCILGIFLHSTGTPQKVIEVLAHAAFSISITTMYLSRLNLPRAVSE</sequence>